<proteinExistence type="predicted"/>
<dbReference type="GO" id="GO:0006044">
    <property type="term" value="P:N-acetylglucosamine metabolic process"/>
    <property type="evidence" value="ECO:0007669"/>
    <property type="project" value="TreeGrafter"/>
</dbReference>
<evidence type="ECO:0008006" key="3">
    <source>
        <dbReference type="Google" id="ProtNLM"/>
    </source>
</evidence>
<gene>
    <name evidence="1" type="ORF">DSM104329_02601</name>
</gene>
<reference evidence="1" key="1">
    <citation type="journal article" date="2022" name="Int. J. Syst. Evol. Microbiol.">
        <title>Pseudomonas aegrilactucae sp. nov. and Pseudomonas morbosilactucae sp. nov., pathogens causing bacterial rot of lettuce in Japan.</title>
        <authorList>
            <person name="Sawada H."/>
            <person name="Fujikawa T."/>
            <person name="Satou M."/>
        </authorList>
    </citation>
    <scope>NUCLEOTIDE SEQUENCE</scope>
    <source>
        <strain evidence="1">0166_1</strain>
    </source>
</reference>
<sequence length="248" mass="27501">MFILSTVRSGSTLLRVLLGSHSQIHAPHEMHLRDIAVEVKSKYVERALDSVGLDQAHLEYLLWDRVLHRELAASGKSVLVSKTPNDVFILDRIRACWSDARFIFLLRHPAAIAASRHATRPQDTAERNVEMIRRYAVALEQARTELPGHTVRYEDLASDPAGETQRLCAFLGVPWEEAMLDYGRHRHRGLKAGLGDWTEKIRSGQVQSPTLPPPDAEVAGPLREFAEAWGYLPAGPPTAAPGARAPAS</sequence>
<protein>
    <recommendedName>
        <fullName evidence="3">Sulfotransferase</fullName>
    </recommendedName>
</protein>
<keyword evidence="2" id="KW-1185">Reference proteome</keyword>
<dbReference type="SUPFAM" id="SSF52540">
    <property type="entry name" value="P-loop containing nucleoside triphosphate hydrolases"/>
    <property type="match status" value="1"/>
</dbReference>
<dbReference type="PANTHER" id="PTHR10704:SF44">
    <property type="entry name" value="LD35051P-RELATED"/>
    <property type="match status" value="1"/>
</dbReference>
<dbReference type="Gene3D" id="3.40.50.300">
    <property type="entry name" value="P-loop containing nucleotide triphosphate hydrolases"/>
    <property type="match status" value="1"/>
</dbReference>
<dbReference type="EMBL" id="CP087164">
    <property type="protein sequence ID" value="UGS36201.1"/>
    <property type="molecule type" value="Genomic_DNA"/>
</dbReference>
<dbReference type="AlphaFoldDB" id="A0A9E6XYL3"/>
<dbReference type="GO" id="GO:0001517">
    <property type="term" value="F:N-acetylglucosamine 6-O-sulfotransferase activity"/>
    <property type="evidence" value="ECO:0007669"/>
    <property type="project" value="TreeGrafter"/>
</dbReference>
<dbReference type="Proteomes" id="UP001162834">
    <property type="component" value="Chromosome"/>
</dbReference>
<evidence type="ECO:0000313" key="2">
    <source>
        <dbReference type="Proteomes" id="UP001162834"/>
    </source>
</evidence>
<dbReference type="InterPro" id="IPR027417">
    <property type="entry name" value="P-loop_NTPase"/>
</dbReference>
<dbReference type="KEGG" id="sbae:DSM104329_02601"/>
<evidence type="ECO:0000313" key="1">
    <source>
        <dbReference type="EMBL" id="UGS36201.1"/>
    </source>
</evidence>
<dbReference type="GO" id="GO:0006790">
    <property type="term" value="P:sulfur compound metabolic process"/>
    <property type="evidence" value="ECO:0007669"/>
    <property type="project" value="TreeGrafter"/>
</dbReference>
<dbReference type="InterPro" id="IPR051135">
    <property type="entry name" value="Gal/GlcNAc/GalNAc_ST"/>
</dbReference>
<name>A0A9E6XYL3_9ACTN</name>
<dbReference type="PANTHER" id="PTHR10704">
    <property type="entry name" value="CARBOHYDRATE SULFOTRANSFERASE"/>
    <property type="match status" value="1"/>
</dbReference>
<accession>A0A9E6XYL3</accession>
<dbReference type="Pfam" id="PF13469">
    <property type="entry name" value="Sulfotransfer_3"/>
    <property type="match status" value="1"/>
</dbReference>
<organism evidence="1 2">
    <name type="scientific">Capillimicrobium parvum</name>
    <dbReference type="NCBI Taxonomy" id="2884022"/>
    <lineage>
        <taxon>Bacteria</taxon>
        <taxon>Bacillati</taxon>
        <taxon>Actinomycetota</taxon>
        <taxon>Thermoleophilia</taxon>
        <taxon>Solirubrobacterales</taxon>
        <taxon>Capillimicrobiaceae</taxon>
        <taxon>Capillimicrobium</taxon>
    </lineage>
</organism>